<evidence type="ECO:0000313" key="4">
    <source>
        <dbReference type="Proteomes" id="UP000076563"/>
    </source>
</evidence>
<dbReference type="Proteomes" id="UP000076563">
    <property type="component" value="Unassembled WGS sequence"/>
</dbReference>
<dbReference type="RefSeq" id="WP_063188253.1">
    <property type="nucleotide sequence ID" value="NZ_CP121215.1"/>
</dbReference>
<dbReference type="OrthoDB" id="5346389at2"/>
<evidence type="ECO:0000259" key="2">
    <source>
        <dbReference type="PROSITE" id="PS50943"/>
    </source>
</evidence>
<dbReference type="Pfam" id="PF17765">
    <property type="entry name" value="MLTR_LBD"/>
    <property type="match status" value="1"/>
</dbReference>
<gene>
    <name evidence="3" type="ORF">AV654_05025</name>
</gene>
<dbReference type="EMBL" id="LQRA01000110">
    <property type="protein sequence ID" value="KZE71740.1"/>
    <property type="molecule type" value="Genomic_DNA"/>
</dbReference>
<name>A0A163TGB0_9BACL</name>
<dbReference type="CDD" id="cd00093">
    <property type="entry name" value="HTH_XRE"/>
    <property type="match status" value="1"/>
</dbReference>
<dbReference type="InterPro" id="IPR041413">
    <property type="entry name" value="MLTR_LBD"/>
</dbReference>
<dbReference type="PANTHER" id="PTHR35010:SF3">
    <property type="entry name" value="BLL4873 PROTEIN"/>
    <property type="match status" value="1"/>
</dbReference>
<keyword evidence="4" id="KW-1185">Reference proteome</keyword>
<dbReference type="AlphaFoldDB" id="A0A163TGB0"/>
<dbReference type="InterPro" id="IPR010982">
    <property type="entry name" value="Lambda_DNA-bd_dom_sf"/>
</dbReference>
<dbReference type="GO" id="GO:0003677">
    <property type="term" value="F:DNA binding"/>
    <property type="evidence" value="ECO:0007669"/>
    <property type="project" value="InterPro"/>
</dbReference>
<accession>A0A163TGB0</accession>
<dbReference type="SUPFAM" id="SSF47413">
    <property type="entry name" value="lambda repressor-like DNA-binding domains"/>
    <property type="match status" value="1"/>
</dbReference>
<evidence type="ECO:0000313" key="3">
    <source>
        <dbReference type="EMBL" id="KZE71740.1"/>
    </source>
</evidence>
<dbReference type="Pfam" id="PF13560">
    <property type="entry name" value="HTH_31"/>
    <property type="match status" value="1"/>
</dbReference>
<evidence type="ECO:0000256" key="1">
    <source>
        <dbReference type="SAM" id="MobiDB-lite"/>
    </source>
</evidence>
<dbReference type="PROSITE" id="PS50943">
    <property type="entry name" value="HTH_CROC1"/>
    <property type="match status" value="1"/>
</dbReference>
<feature type="domain" description="HTH cro/C1-type" evidence="2">
    <location>
        <begin position="35"/>
        <end position="86"/>
    </location>
</feature>
<dbReference type="Gene3D" id="3.30.450.180">
    <property type="match status" value="1"/>
</dbReference>
<dbReference type="Gene3D" id="1.10.260.40">
    <property type="entry name" value="lambda repressor-like DNA-binding domains"/>
    <property type="match status" value="1"/>
</dbReference>
<reference evidence="4" key="1">
    <citation type="submission" date="2016-01" db="EMBL/GenBank/DDBJ databases">
        <title>Draft genome of Chromobacterium sp. F49.</title>
        <authorList>
            <person name="Hong K.W."/>
        </authorList>
    </citation>
    <scope>NUCLEOTIDE SEQUENCE [LARGE SCALE GENOMIC DNA]</scope>
    <source>
        <strain evidence="4">M63</strain>
    </source>
</reference>
<feature type="region of interest" description="Disordered" evidence="1">
    <location>
        <begin position="272"/>
        <end position="292"/>
    </location>
</feature>
<proteinExistence type="predicted"/>
<dbReference type="SMART" id="SM00530">
    <property type="entry name" value="HTH_XRE"/>
    <property type="match status" value="1"/>
</dbReference>
<dbReference type="PANTHER" id="PTHR35010">
    <property type="entry name" value="BLL4672 PROTEIN-RELATED"/>
    <property type="match status" value="1"/>
</dbReference>
<comment type="caution">
    <text evidence="3">The sequence shown here is derived from an EMBL/GenBank/DDBJ whole genome shotgun (WGS) entry which is preliminary data.</text>
</comment>
<organism evidence="3 4">
    <name type="scientific">Paenibacillus elgii</name>
    <dbReference type="NCBI Taxonomy" id="189691"/>
    <lineage>
        <taxon>Bacteria</taxon>
        <taxon>Bacillati</taxon>
        <taxon>Bacillota</taxon>
        <taxon>Bacilli</taxon>
        <taxon>Bacillales</taxon>
        <taxon>Paenibacillaceae</taxon>
        <taxon>Paenibacillus</taxon>
    </lineage>
</organism>
<dbReference type="InterPro" id="IPR001387">
    <property type="entry name" value="Cro/C1-type_HTH"/>
</dbReference>
<protein>
    <submittedName>
        <fullName evidence="3">Transcriptional regulator</fullName>
    </submittedName>
</protein>
<sequence>MRQDQERRKELGDFLKSRRSRLLPADFGLPTGPRRKAKGLRREELAQLAGVGLTWYTWLEQGRDIHVSAEVLESLAQVFRLSVEERNHLFLLAHQQLPPAQAAISRKDKTHPVLQNFMDHFADCPAYVTDHRWDVIAWNQAACVVFGDFNRMNDKERNALWRCFASPAYRALLADWEDHAQRLLAQFRSTCSRFVGEPWFKALVEELTELSPEFGAWWPRHDIFGTPIGRKEMRHPKAGTLIMEHITFQLYDDPDLKLTLYRPLSDEGTDRKLAGLLQEEAAKDDPGTTEPV</sequence>